<dbReference type="GO" id="GO:0052689">
    <property type="term" value="F:carboxylic ester hydrolase activity"/>
    <property type="evidence" value="ECO:0007669"/>
    <property type="project" value="UniProtKB-KW"/>
</dbReference>
<evidence type="ECO:0000313" key="7">
    <source>
        <dbReference type="EMBL" id="KAL3282161.1"/>
    </source>
</evidence>
<evidence type="ECO:0000256" key="3">
    <source>
        <dbReference type="ARBA" id="ARBA00022801"/>
    </source>
</evidence>
<comment type="caution">
    <text evidence="7">The sequence shown here is derived from an EMBL/GenBank/DDBJ whole genome shotgun (WGS) entry which is preliminary data.</text>
</comment>
<dbReference type="Pfam" id="PF00135">
    <property type="entry name" value="COesterase"/>
    <property type="match status" value="1"/>
</dbReference>
<keyword evidence="2" id="KW-0719">Serine esterase</keyword>
<keyword evidence="3" id="KW-0378">Hydrolase</keyword>
<accession>A0ABD2NUY7</accession>
<dbReference type="PANTHER" id="PTHR43142:SF1">
    <property type="entry name" value="CARBOXYLIC ESTER HYDROLASE"/>
    <property type="match status" value="1"/>
</dbReference>
<keyword evidence="8" id="KW-1185">Reference proteome</keyword>
<dbReference type="PROSITE" id="PS00941">
    <property type="entry name" value="CARBOXYLESTERASE_B_2"/>
    <property type="match status" value="1"/>
</dbReference>
<evidence type="ECO:0000256" key="2">
    <source>
        <dbReference type="ARBA" id="ARBA00022487"/>
    </source>
</evidence>
<sequence length="564" mass="63662">MLLYTLFFLYLCLLINGEQNPKVKISDGIVEGKILKTLEGREFQAYQGIPFAEPPVGKLRFSSPVPKKPWEGVLDATRPHTVCPQIDADKGTGEIDGKEDCLFLNVYKPTIHHENTDPLPVMVFFHGGGFHFGSGNSEYYGPETLLDRDIILVVTNYRLGLLGFLSTGDEVAPGNYGLKDQSLALKWINKNIRYFDGDPEKVTVFGNSAGATCSHLHMVSPLSKGLFHGVIAESGTLLNHWIVIPQYEAVTNVKKLAKELNCTINTSEEIVHCLRSFDPSTLISQEKIFMDWDGKPATSSFRPTIEPLSAHAFLPDTPENLLRTGNFQDVPVITGLNKDEGLIKTSVYLTKTELFEKLMKDFNKNIVQSLTLNHVHDPHSLSDKIKKFYLGEHKDITIKNGFSGITKIFTDIYFTKALDDAVKLHLNVSKKPMFIYLFAHESGGSFSQLSGTKELLGVSHADELMYLFPIGIRLFPHRKETESDKRITKLMTSMWANFAKTGNPTPYIDGIIKNKWEPVKSDKIEYYYIDSDVQEMRSEIRKEAMKFLRGLDLSPKNRRTKEEL</sequence>
<comment type="similarity">
    <text evidence="1">Belongs to the type-B carboxylesterase/lipase family.</text>
</comment>
<keyword evidence="5" id="KW-0732">Signal</keyword>
<evidence type="ECO:0000256" key="4">
    <source>
        <dbReference type="ARBA" id="ARBA00023180"/>
    </source>
</evidence>
<organism evidence="7 8">
    <name type="scientific">Cryptolaemus montrouzieri</name>
    <dbReference type="NCBI Taxonomy" id="559131"/>
    <lineage>
        <taxon>Eukaryota</taxon>
        <taxon>Metazoa</taxon>
        <taxon>Ecdysozoa</taxon>
        <taxon>Arthropoda</taxon>
        <taxon>Hexapoda</taxon>
        <taxon>Insecta</taxon>
        <taxon>Pterygota</taxon>
        <taxon>Neoptera</taxon>
        <taxon>Endopterygota</taxon>
        <taxon>Coleoptera</taxon>
        <taxon>Polyphaga</taxon>
        <taxon>Cucujiformia</taxon>
        <taxon>Coccinelloidea</taxon>
        <taxon>Coccinellidae</taxon>
        <taxon>Scymninae</taxon>
        <taxon>Scymnini</taxon>
        <taxon>Cryptolaemus</taxon>
    </lineage>
</organism>
<dbReference type="InterPro" id="IPR029058">
    <property type="entry name" value="AB_hydrolase_fold"/>
</dbReference>
<dbReference type="SUPFAM" id="SSF53474">
    <property type="entry name" value="alpha/beta-Hydrolases"/>
    <property type="match status" value="1"/>
</dbReference>
<evidence type="ECO:0000256" key="5">
    <source>
        <dbReference type="SAM" id="SignalP"/>
    </source>
</evidence>
<dbReference type="Gene3D" id="3.40.50.1820">
    <property type="entry name" value="alpha/beta hydrolase"/>
    <property type="match status" value="1"/>
</dbReference>
<reference evidence="7 8" key="1">
    <citation type="journal article" date="2021" name="BMC Biol.">
        <title>Horizontally acquired antibacterial genes associated with adaptive radiation of ladybird beetles.</title>
        <authorList>
            <person name="Li H.S."/>
            <person name="Tang X.F."/>
            <person name="Huang Y.H."/>
            <person name="Xu Z.Y."/>
            <person name="Chen M.L."/>
            <person name="Du X.Y."/>
            <person name="Qiu B.Y."/>
            <person name="Chen P.T."/>
            <person name="Zhang W."/>
            <person name="Slipinski A."/>
            <person name="Escalona H.E."/>
            <person name="Waterhouse R.M."/>
            <person name="Zwick A."/>
            <person name="Pang H."/>
        </authorList>
    </citation>
    <scope>NUCLEOTIDE SEQUENCE [LARGE SCALE GENOMIC DNA]</scope>
    <source>
        <strain evidence="7">SYSU2018</strain>
    </source>
</reference>
<feature type="chain" id="PRO_5044861848" description="Carboxylesterase type B domain-containing protein" evidence="5">
    <location>
        <begin position="18"/>
        <end position="564"/>
    </location>
</feature>
<dbReference type="Proteomes" id="UP001516400">
    <property type="component" value="Unassembled WGS sequence"/>
</dbReference>
<keyword evidence="4" id="KW-0325">Glycoprotein</keyword>
<name>A0ABD2NUY7_9CUCU</name>
<dbReference type="InterPro" id="IPR019819">
    <property type="entry name" value="Carboxylesterase_B_CS"/>
</dbReference>
<evidence type="ECO:0000313" key="8">
    <source>
        <dbReference type="Proteomes" id="UP001516400"/>
    </source>
</evidence>
<evidence type="ECO:0000256" key="1">
    <source>
        <dbReference type="ARBA" id="ARBA00005964"/>
    </source>
</evidence>
<protein>
    <recommendedName>
        <fullName evidence="6">Carboxylesterase type B domain-containing protein</fullName>
    </recommendedName>
</protein>
<proteinExistence type="inferred from homology"/>
<dbReference type="AlphaFoldDB" id="A0ABD2NUY7"/>
<evidence type="ECO:0000259" key="6">
    <source>
        <dbReference type="Pfam" id="PF00135"/>
    </source>
</evidence>
<feature type="signal peptide" evidence="5">
    <location>
        <begin position="1"/>
        <end position="17"/>
    </location>
</feature>
<feature type="domain" description="Carboxylesterase type B" evidence="6">
    <location>
        <begin position="20"/>
        <end position="547"/>
    </location>
</feature>
<dbReference type="EMBL" id="JABFTP020000144">
    <property type="protein sequence ID" value="KAL3282161.1"/>
    <property type="molecule type" value="Genomic_DNA"/>
</dbReference>
<dbReference type="InterPro" id="IPR002018">
    <property type="entry name" value="CarbesteraseB"/>
</dbReference>
<dbReference type="PANTHER" id="PTHR43142">
    <property type="entry name" value="CARBOXYLIC ESTER HYDROLASE"/>
    <property type="match status" value="1"/>
</dbReference>
<gene>
    <name evidence="7" type="ORF">HHI36_005356</name>
</gene>